<feature type="chain" id="PRO_5039378523" evidence="1">
    <location>
        <begin position="20"/>
        <end position="418"/>
    </location>
</feature>
<dbReference type="RefSeq" id="WP_123919441.1">
    <property type="nucleotide sequence ID" value="NZ_RKRA01000001.1"/>
</dbReference>
<evidence type="ECO:0000313" key="3">
    <source>
        <dbReference type="Proteomes" id="UP000280726"/>
    </source>
</evidence>
<dbReference type="OrthoDB" id="5147642at2"/>
<gene>
    <name evidence="2" type="ORF">EDD32_3443</name>
</gene>
<feature type="signal peptide" evidence="1">
    <location>
        <begin position="1"/>
        <end position="19"/>
    </location>
</feature>
<accession>A0A3N4Z9V2</accession>
<evidence type="ECO:0000256" key="1">
    <source>
        <dbReference type="SAM" id="SignalP"/>
    </source>
</evidence>
<reference evidence="2 3" key="1">
    <citation type="submission" date="2018-11" db="EMBL/GenBank/DDBJ databases">
        <title>Sequencing the genomes of 1000 actinobacteria strains.</title>
        <authorList>
            <person name="Klenk H.-P."/>
        </authorList>
    </citation>
    <scope>NUCLEOTIDE SEQUENCE [LARGE SCALE GENOMIC DNA]</scope>
    <source>
        <strain evidence="2 3">DSM 14418</strain>
    </source>
</reference>
<organism evidence="2 3">
    <name type="scientific">Georgenia muralis</name>
    <dbReference type="NCBI Taxonomy" id="154117"/>
    <lineage>
        <taxon>Bacteria</taxon>
        <taxon>Bacillati</taxon>
        <taxon>Actinomycetota</taxon>
        <taxon>Actinomycetes</taxon>
        <taxon>Micrococcales</taxon>
        <taxon>Bogoriellaceae</taxon>
        <taxon>Georgenia</taxon>
    </lineage>
</organism>
<dbReference type="AlphaFoldDB" id="A0A3N4Z9V2"/>
<name>A0A3N4Z9V2_9MICO</name>
<comment type="caution">
    <text evidence="2">The sequence shown here is derived from an EMBL/GenBank/DDBJ whole genome shotgun (WGS) entry which is preliminary data.</text>
</comment>
<dbReference type="EMBL" id="RKRA01000001">
    <property type="protein sequence ID" value="RPF28893.1"/>
    <property type="molecule type" value="Genomic_DNA"/>
</dbReference>
<proteinExistence type="predicted"/>
<dbReference type="Proteomes" id="UP000280726">
    <property type="component" value="Unassembled WGS sequence"/>
</dbReference>
<keyword evidence="1" id="KW-0732">Signal</keyword>
<evidence type="ECO:0000313" key="2">
    <source>
        <dbReference type="EMBL" id="RPF28893.1"/>
    </source>
</evidence>
<sequence>MNGTARAAALVATATMALAAALPAVASGAPAGRVAAAAAPTGSSSAAAAPTIENFRFYESSVFVSESAEGWEGSVSVRSVVGGGDSVFVSLTRAGESVVCPDGSEDLVNFDLTSAEDATEPGPVTVDIDRRLRTAHADAVVDLTLAENPGCGGEDLVTELPARHITLDVTGTTERFRSSVSGSVTSAGDVDRLRDYDLARDGTGTVTIDGLLAATSSDQSFLTYSAEHFFRHGAMPASPENAAPDGGLGAFAATSRTYDPPDGLGLLFEDAFVGATVGPTPNRDMRLTASAIQVRAVRCEDGAPGFVFSELVGSAAAEVAIEARLAAAVAATTVPMEVLVLDDCTGGSTVETVELPVAIDLTATGPSVRVGSAYAQVTPGSGVERIQGWYVTREAAGTVLLGELAGPADLAFISRASR</sequence>
<keyword evidence="3" id="KW-1185">Reference proteome</keyword>
<protein>
    <submittedName>
        <fullName evidence="2">Uncharacterized protein</fullName>
    </submittedName>
</protein>